<dbReference type="InterPro" id="IPR000571">
    <property type="entry name" value="Znf_CCCH"/>
</dbReference>
<feature type="region of interest" description="Disordered" evidence="1">
    <location>
        <begin position="381"/>
        <end position="483"/>
    </location>
</feature>
<organism evidence="2 3">
    <name type="scientific">Pyricularia oryzae</name>
    <name type="common">Rice blast fungus</name>
    <name type="synonym">Magnaporthe oryzae</name>
    <dbReference type="NCBI Taxonomy" id="318829"/>
    <lineage>
        <taxon>Eukaryota</taxon>
        <taxon>Fungi</taxon>
        <taxon>Dikarya</taxon>
        <taxon>Ascomycota</taxon>
        <taxon>Pezizomycotina</taxon>
        <taxon>Sordariomycetes</taxon>
        <taxon>Sordariomycetidae</taxon>
        <taxon>Magnaporthales</taxon>
        <taxon>Pyriculariaceae</taxon>
        <taxon>Pyricularia</taxon>
    </lineage>
</organism>
<feature type="compositionally biased region" description="Pro residues" evidence="1">
    <location>
        <begin position="69"/>
        <end position="88"/>
    </location>
</feature>
<feature type="compositionally biased region" description="Low complexity" evidence="1">
    <location>
        <begin position="89"/>
        <end position="119"/>
    </location>
</feature>
<feature type="compositionally biased region" description="Gly residues" evidence="1">
    <location>
        <begin position="42"/>
        <end position="51"/>
    </location>
</feature>
<dbReference type="AlphaFoldDB" id="A0A4P7MZD6"/>
<dbReference type="InterPro" id="IPR019496">
    <property type="entry name" value="NUFIP1_cons_dom"/>
</dbReference>
<dbReference type="GO" id="GO:0003723">
    <property type="term" value="F:RNA binding"/>
    <property type="evidence" value="ECO:0007669"/>
    <property type="project" value="InterPro"/>
</dbReference>
<reference evidence="2 3" key="1">
    <citation type="journal article" date="2019" name="Mol. Biol. Evol.">
        <title>Blast fungal genomes show frequent chromosomal changes, gene gains and losses, and effector gene turnover.</title>
        <authorList>
            <person name="Gomez Luciano L.B."/>
            <person name="Jason Tsai I."/>
            <person name="Chuma I."/>
            <person name="Tosa Y."/>
            <person name="Chen Y.H."/>
            <person name="Li J.Y."/>
            <person name="Li M.Y."/>
            <person name="Jade Lu M.Y."/>
            <person name="Nakayashiki H."/>
            <person name="Li W.H."/>
        </authorList>
    </citation>
    <scope>NUCLEOTIDE SEQUENCE [LARGE SCALE GENOMIC DNA]</scope>
    <source>
        <strain evidence="2">MZ5-1-6</strain>
    </source>
</reference>
<feature type="region of interest" description="Disordered" evidence="1">
    <location>
        <begin position="1"/>
        <end position="338"/>
    </location>
</feature>
<feature type="compositionally biased region" description="Basic and acidic residues" evidence="1">
    <location>
        <begin position="401"/>
        <end position="421"/>
    </location>
</feature>
<name>A0A4P7MZD6_PYROR</name>
<feature type="compositionally biased region" description="Pro residues" evidence="1">
    <location>
        <begin position="227"/>
        <end position="253"/>
    </location>
</feature>
<feature type="compositionally biased region" description="Pro residues" evidence="1">
    <location>
        <begin position="7"/>
        <end position="16"/>
    </location>
</feature>
<dbReference type="PANTHER" id="PTHR13309:SF0">
    <property type="entry name" value="FMR1-INTERACTING PROTEIN NUFIP1"/>
    <property type="match status" value="1"/>
</dbReference>
<proteinExistence type="predicted"/>
<evidence type="ECO:0000313" key="2">
    <source>
        <dbReference type="EMBL" id="QBZ55273.1"/>
    </source>
</evidence>
<evidence type="ECO:0000313" key="3">
    <source>
        <dbReference type="Proteomes" id="UP000294847"/>
    </source>
</evidence>
<protein>
    <submittedName>
        <fullName evidence="2">Uncharacterized protein</fullName>
    </submittedName>
</protein>
<feature type="region of interest" description="Disordered" evidence="1">
    <location>
        <begin position="542"/>
        <end position="600"/>
    </location>
</feature>
<dbReference type="Pfam" id="PF10453">
    <property type="entry name" value="NUFIP1"/>
    <property type="match status" value="1"/>
</dbReference>
<dbReference type="GO" id="GO:0046872">
    <property type="term" value="F:metal ion binding"/>
    <property type="evidence" value="ECO:0007669"/>
    <property type="project" value="InterPro"/>
</dbReference>
<feature type="compositionally biased region" description="Polar residues" evidence="1">
    <location>
        <begin position="547"/>
        <end position="562"/>
    </location>
</feature>
<dbReference type="Proteomes" id="UP000294847">
    <property type="component" value="Chromosome 2"/>
</dbReference>
<evidence type="ECO:0000256" key="1">
    <source>
        <dbReference type="SAM" id="MobiDB-lite"/>
    </source>
</evidence>
<dbReference type="GO" id="GO:0005634">
    <property type="term" value="C:nucleus"/>
    <property type="evidence" value="ECO:0007669"/>
    <property type="project" value="TreeGrafter"/>
</dbReference>
<feature type="compositionally biased region" description="Low complexity" evidence="1">
    <location>
        <begin position="17"/>
        <end position="36"/>
    </location>
</feature>
<dbReference type="EMBL" id="CP034205">
    <property type="protein sequence ID" value="QBZ55273.1"/>
    <property type="molecule type" value="Genomic_DNA"/>
</dbReference>
<dbReference type="PROSITE" id="PS50103">
    <property type="entry name" value="ZF_C3H1"/>
    <property type="match status" value="1"/>
</dbReference>
<dbReference type="PANTHER" id="PTHR13309">
    <property type="entry name" value="NUCLEAR FRAGILE X MENTAL RETARDATION PROTEIN INTERACTING PROTEIN 1"/>
    <property type="match status" value="1"/>
</dbReference>
<feature type="compositionally biased region" description="Basic residues" evidence="1">
    <location>
        <begin position="264"/>
        <end position="280"/>
    </location>
</feature>
<sequence length="600" mass="64315">MATYGYGPPPPPPAGAPPQAYQQQYGQYQQPPATGHVHGGHAPRGGRGGHSGRGDFHGSPPSYPYNNQPQPPPSYTGPHHAPPPPHTPLAPQNYHPNYAPQHYQQPQYAHQQQYPHQQPQQPPQPPQQAPYAHHYPSYPQAPNAPPHQPWGGPATAGHQPAGPAHYGSGRGRGGHQGDRGGHKPAAAMGPPLRMGFDNRGPEPPALVSSATVYPPQPFGPPQGGAPYAPPPSYHPGYPQPGPPHMHAPGPPHYDPYQSGQHGGGRSHGRGGFHNSNRGRPHTGGDKMRHNNHKKPNGVPSTPQGGHQKPDAPSAGKKKKRKTNTLGLTPGDESDDDFNEEAKLVELIGPDAPNPTDIAAWIAERKANFPTQARIKALAAAAATSNGEKAKDGKDAAVSSLEKQKLKAEKLRKQLEKVESSIKRKREQQDEGDDMRDVKASPSSSDDSQSDSDKPEVLPSRPAVPPPSKKADPSKHCKYYSTGGVCGKKGKCRFVHDEAVRSAALREREMNGGRMTLQQRLTLNDKDQEDLTIVKTLQYLKEKGLIDQSGSTPSSQPNRSETSADLPPRPAVVATSSRASADPYQGWDLNGFGNSGARDSV</sequence>
<dbReference type="GO" id="GO:0000492">
    <property type="term" value="P:box C/D snoRNP assembly"/>
    <property type="evidence" value="ECO:0007669"/>
    <property type="project" value="TreeGrafter"/>
</dbReference>
<accession>A0A4P7MZD6</accession>
<gene>
    <name evidence="2" type="ORF">PoMZ_00169</name>
</gene>
<feature type="compositionally biased region" description="Low complexity" evidence="1">
    <location>
        <begin position="57"/>
        <end position="68"/>
    </location>
</feature>
<dbReference type="InterPro" id="IPR039136">
    <property type="entry name" value="NUFIP1-like"/>
</dbReference>